<sequence length="273" mass="31230">MDMYKTLNNGVKMPILGLGVYKSGEDTKQAVLDALEAGYRHIDTAALYKNEAQVGEAIRESGIPREEIFITTKLWNDDMKNGTQMEAFERSLKNLGTDYVDLYLLHWPVSQALEQSWKILEQIYKEGRVRAIGVSNCHMSHLMRVMAAATVVPAVNQVECHPYLSQKPLRTFCNNLSIAMEAWSPLGRGRVLNDPVIGQLAQKYNKTPAQIILRWELQENWIVIPKSVHRERIIENSSIFDFELDSADMAQMDGLNKDMRFGTDPDHFENKQW</sequence>
<evidence type="ECO:0000256" key="1">
    <source>
        <dbReference type="ARBA" id="ARBA00007905"/>
    </source>
</evidence>
<evidence type="ECO:0000313" key="8">
    <source>
        <dbReference type="EMBL" id="MBB5265837.1"/>
    </source>
</evidence>
<dbReference type="AlphaFoldDB" id="A0A7W8M6Q5"/>
<proteinExistence type="inferred from homology"/>
<dbReference type="InterPro" id="IPR036812">
    <property type="entry name" value="NAD(P)_OxRdtase_dom_sf"/>
</dbReference>
<dbReference type="Proteomes" id="UP000543642">
    <property type="component" value="Unassembled WGS sequence"/>
</dbReference>
<evidence type="ECO:0000256" key="6">
    <source>
        <dbReference type="PIRSR" id="PIRSR000097-3"/>
    </source>
</evidence>
<keyword evidence="2" id="KW-0521">NADP</keyword>
<evidence type="ECO:0000256" key="3">
    <source>
        <dbReference type="ARBA" id="ARBA00023002"/>
    </source>
</evidence>
<dbReference type="PIRSF" id="PIRSF000097">
    <property type="entry name" value="AKR"/>
    <property type="match status" value="1"/>
</dbReference>
<dbReference type="GO" id="GO:0016616">
    <property type="term" value="F:oxidoreductase activity, acting on the CH-OH group of donors, NAD or NADP as acceptor"/>
    <property type="evidence" value="ECO:0007669"/>
    <property type="project" value="UniProtKB-ARBA"/>
</dbReference>
<dbReference type="PRINTS" id="PR00069">
    <property type="entry name" value="ALDKETRDTASE"/>
</dbReference>
<feature type="active site" description="Proton donor" evidence="4">
    <location>
        <position position="48"/>
    </location>
</feature>
<dbReference type="RefSeq" id="WP_183775953.1">
    <property type="nucleotide sequence ID" value="NZ_JACHFW010000015.1"/>
</dbReference>
<feature type="site" description="Lowers pKa of active site Tyr" evidence="6">
    <location>
        <position position="73"/>
    </location>
</feature>
<name>A0A7W8M6Q5_9FIRM</name>
<dbReference type="PANTHER" id="PTHR43827:SF3">
    <property type="entry name" value="NADP-DEPENDENT OXIDOREDUCTASE DOMAIN-CONTAINING PROTEIN"/>
    <property type="match status" value="1"/>
</dbReference>
<dbReference type="SUPFAM" id="SSF51430">
    <property type="entry name" value="NAD(P)-linked oxidoreductase"/>
    <property type="match status" value="1"/>
</dbReference>
<reference evidence="8 9" key="1">
    <citation type="submission" date="2020-08" db="EMBL/GenBank/DDBJ databases">
        <title>Genomic Encyclopedia of Type Strains, Phase IV (KMG-IV): sequencing the most valuable type-strain genomes for metagenomic binning, comparative biology and taxonomic classification.</title>
        <authorList>
            <person name="Goeker M."/>
        </authorList>
    </citation>
    <scope>NUCLEOTIDE SEQUENCE [LARGE SCALE GENOMIC DNA]</scope>
    <source>
        <strain evidence="8 9">DSM 106146</strain>
    </source>
</reference>
<evidence type="ECO:0000259" key="7">
    <source>
        <dbReference type="Pfam" id="PF00248"/>
    </source>
</evidence>
<evidence type="ECO:0000256" key="2">
    <source>
        <dbReference type="ARBA" id="ARBA00022857"/>
    </source>
</evidence>
<dbReference type="InterPro" id="IPR018170">
    <property type="entry name" value="Aldo/ket_reductase_CS"/>
</dbReference>
<dbReference type="Pfam" id="PF00248">
    <property type="entry name" value="Aldo_ket_red"/>
    <property type="match status" value="1"/>
</dbReference>
<dbReference type="FunFam" id="3.20.20.100:FF:000015">
    <property type="entry name" value="Oxidoreductase, aldo/keto reductase family"/>
    <property type="match status" value="1"/>
</dbReference>
<comment type="caution">
    <text evidence="8">The sequence shown here is derived from an EMBL/GenBank/DDBJ whole genome shotgun (WGS) entry which is preliminary data.</text>
</comment>
<dbReference type="InterPro" id="IPR020471">
    <property type="entry name" value="AKR"/>
</dbReference>
<dbReference type="PROSITE" id="PS00798">
    <property type="entry name" value="ALDOKETO_REDUCTASE_1"/>
    <property type="match status" value="1"/>
</dbReference>
<accession>A0A7W8M6Q5</accession>
<evidence type="ECO:0000313" key="9">
    <source>
        <dbReference type="Proteomes" id="UP000543642"/>
    </source>
</evidence>
<gene>
    <name evidence="8" type="ORF">HNP82_002988</name>
</gene>
<dbReference type="EMBL" id="JACHFW010000015">
    <property type="protein sequence ID" value="MBB5265837.1"/>
    <property type="molecule type" value="Genomic_DNA"/>
</dbReference>
<dbReference type="Gene3D" id="3.20.20.100">
    <property type="entry name" value="NADP-dependent oxidoreductase domain"/>
    <property type="match status" value="1"/>
</dbReference>
<dbReference type="PROSITE" id="PS00063">
    <property type="entry name" value="ALDOKETO_REDUCTASE_3"/>
    <property type="match status" value="1"/>
</dbReference>
<feature type="binding site" evidence="5">
    <location>
        <position position="106"/>
    </location>
    <ligand>
        <name>substrate</name>
    </ligand>
</feature>
<evidence type="ECO:0000256" key="5">
    <source>
        <dbReference type="PIRSR" id="PIRSR000097-2"/>
    </source>
</evidence>
<evidence type="ECO:0000256" key="4">
    <source>
        <dbReference type="PIRSR" id="PIRSR000097-1"/>
    </source>
</evidence>
<protein>
    <submittedName>
        <fullName evidence="8">Diketogulonate reductase-like aldo/keto reductase</fullName>
    </submittedName>
</protein>
<dbReference type="InterPro" id="IPR023210">
    <property type="entry name" value="NADP_OxRdtase_dom"/>
</dbReference>
<organism evidence="8 9">
    <name type="scientific">Catenibacillus scindens</name>
    <dbReference type="NCBI Taxonomy" id="673271"/>
    <lineage>
        <taxon>Bacteria</taxon>
        <taxon>Bacillati</taxon>
        <taxon>Bacillota</taxon>
        <taxon>Clostridia</taxon>
        <taxon>Lachnospirales</taxon>
        <taxon>Lachnospiraceae</taxon>
        <taxon>Catenibacillus</taxon>
    </lineage>
</organism>
<dbReference type="PANTHER" id="PTHR43827">
    <property type="entry name" value="2,5-DIKETO-D-GLUCONIC ACID REDUCTASE"/>
    <property type="match status" value="1"/>
</dbReference>
<comment type="similarity">
    <text evidence="1">Belongs to the aldo/keto reductase family.</text>
</comment>
<keyword evidence="3" id="KW-0560">Oxidoreductase</keyword>
<keyword evidence="9" id="KW-1185">Reference proteome</keyword>
<feature type="domain" description="NADP-dependent oxidoreductase" evidence="7">
    <location>
        <begin position="23"/>
        <end position="256"/>
    </location>
</feature>